<organism evidence="1">
    <name type="scientific">Hyperionvirus sp</name>
    <dbReference type="NCBI Taxonomy" id="2487770"/>
    <lineage>
        <taxon>Viruses</taxon>
        <taxon>Varidnaviria</taxon>
        <taxon>Bamfordvirae</taxon>
        <taxon>Nucleocytoviricota</taxon>
        <taxon>Megaviricetes</taxon>
        <taxon>Imitervirales</taxon>
        <taxon>Mimiviridae</taxon>
        <taxon>Klosneuvirinae</taxon>
    </lineage>
</organism>
<reference evidence="1" key="1">
    <citation type="submission" date="2018-10" db="EMBL/GenBank/DDBJ databases">
        <title>Hidden diversity of soil giant viruses.</title>
        <authorList>
            <person name="Schulz F."/>
            <person name="Alteio L."/>
            <person name="Goudeau D."/>
            <person name="Ryan E.M."/>
            <person name="Malmstrom R.R."/>
            <person name="Blanchard J."/>
            <person name="Woyke T."/>
        </authorList>
    </citation>
    <scope>NUCLEOTIDE SEQUENCE</scope>
    <source>
        <strain evidence="1">HYV1</strain>
    </source>
</reference>
<proteinExistence type="predicted"/>
<sequence length="226" mass="24644">MTEATNNPPAPVDHYDVVVAKFEEAHAALEKLVAANPNPQAALVDLKAKFDIAHGVVKDADRRNHKCLCRILKKVRNLLELAAIAAPIAADLVDAVFALGSEILNCLAAKIELASSEKAIKDAIDEAIRLLAFIDSFLKNAEIEKVIVLLIAARFVVDNAGRDEELRREAQRNAANLLRGLSIRLQGDALIDSSGIRTVGNVISILVAIIRKVEKELKCKERCDEE</sequence>
<name>A0A3G5AAU8_9VIRU</name>
<gene>
    <name evidence="1" type="ORF">Hyperionvirus23_25</name>
</gene>
<evidence type="ECO:0000313" key="1">
    <source>
        <dbReference type="EMBL" id="AYV84358.1"/>
    </source>
</evidence>
<protein>
    <submittedName>
        <fullName evidence="1">Uncharacterized protein</fullName>
    </submittedName>
</protein>
<accession>A0A3G5AAU8</accession>
<dbReference type="EMBL" id="MK072405">
    <property type="protein sequence ID" value="AYV84358.1"/>
    <property type="molecule type" value="Genomic_DNA"/>
</dbReference>